<gene>
    <name evidence="1" type="ORF">DPMN_141366</name>
</gene>
<evidence type="ECO:0000313" key="1">
    <source>
        <dbReference type="EMBL" id="KAH3812923.1"/>
    </source>
</evidence>
<dbReference type="Proteomes" id="UP000828390">
    <property type="component" value="Unassembled WGS sequence"/>
</dbReference>
<organism evidence="1 2">
    <name type="scientific">Dreissena polymorpha</name>
    <name type="common">Zebra mussel</name>
    <name type="synonym">Mytilus polymorpha</name>
    <dbReference type="NCBI Taxonomy" id="45954"/>
    <lineage>
        <taxon>Eukaryota</taxon>
        <taxon>Metazoa</taxon>
        <taxon>Spiralia</taxon>
        <taxon>Lophotrochozoa</taxon>
        <taxon>Mollusca</taxon>
        <taxon>Bivalvia</taxon>
        <taxon>Autobranchia</taxon>
        <taxon>Heteroconchia</taxon>
        <taxon>Euheterodonta</taxon>
        <taxon>Imparidentia</taxon>
        <taxon>Neoheterodontei</taxon>
        <taxon>Myida</taxon>
        <taxon>Dreissenoidea</taxon>
        <taxon>Dreissenidae</taxon>
        <taxon>Dreissena</taxon>
    </lineage>
</organism>
<reference evidence="1" key="1">
    <citation type="journal article" date="2019" name="bioRxiv">
        <title>The Genome of the Zebra Mussel, Dreissena polymorpha: A Resource for Invasive Species Research.</title>
        <authorList>
            <person name="McCartney M.A."/>
            <person name="Auch B."/>
            <person name="Kono T."/>
            <person name="Mallez S."/>
            <person name="Zhang Y."/>
            <person name="Obille A."/>
            <person name="Becker A."/>
            <person name="Abrahante J.E."/>
            <person name="Garbe J."/>
            <person name="Badalamenti J.P."/>
            <person name="Herman A."/>
            <person name="Mangelson H."/>
            <person name="Liachko I."/>
            <person name="Sullivan S."/>
            <person name="Sone E.D."/>
            <person name="Koren S."/>
            <person name="Silverstein K.A.T."/>
            <person name="Beckman K.B."/>
            <person name="Gohl D.M."/>
        </authorList>
    </citation>
    <scope>NUCLEOTIDE SEQUENCE</scope>
    <source>
        <strain evidence="1">Duluth1</strain>
        <tissue evidence="1">Whole animal</tissue>
    </source>
</reference>
<protein>
    <submittedName>
        <fullName evidence="1">Uncharacterized protein</fullName>
    </submittedName>
</protein>
<name>A0A9D4GCL7_DREPO</name>
<sequence>MIKEQASSPPLMPVYTALQCTIALRVRNGFQRRLYTTASLYRRQLTTGLMTRTNARHCRPMT</sequence>
<dbReference type="AlphaFoldDB" id="A0A9D4GCL7"/>
<keyword evidence="2" id="KW-1185">Reference proteome</keyword>
<evidence type="ECO:0000313" key="2">
    <source>
        <dbReference type="Proteomes" id="UP000828390"/>
    </source>
</evidence>
<proteinExistence type="predicted"/>
<reference evidence="1" key="2">
    <citation type="submission" date="2020-11" db="EMBL/GenBank/DDBJ databases">
        <authorList>
            <person name="McCartney M.A."/>
            <person name="Auch B."/>
            <person name="Kono T."/>
            <person name="Mallez S."/>
            <person name="Becker A."/>
            <person name="Gohl D.M."/>
            <person name="Silverstein K.A.T."/>
            <person name="Koren S."/>
            <person name="Bechman K.B."/>
            <person name="Herman A."/>
            <person name="Abrahante J.E."/>
            <person name="Garbe J."/>
        </authorList>
    </citation>
    <scope>NUCLEOTIDE SEQUENCE</scope>
    <source>
        <strain evidence="1">Duluth1</strain>
        <tissue evidence="1">Whole animal</tissue>
    </source>
</reference>
<accession>A0A9D4GCL7</accession>
<comment type="caution">
    <text evidence="1">The sequence shown here is derived from an EMBL/GenBank/DDBJ whole genome shotgun (WGS) entry which is preliminary data.</text>
</comment>
<dbReference type="EMBL" id="JAIWYP010000006">
    <property type="protein sequence ID" value="KAH3812923.1"/>
    <property type="molecule type" value="Genomic_DNA"/>
</dbReference>